<organism evidence="9 10">
    <name type="scientific">Thermodesulfovibrio aggregans</name>
    <dbReference type="NCBI Taxonomy" id="86166"/>
    <lineage>
        <taxon>Bacteria</taxon>
        <taxon>Pseudomonadati</taxon>
        <taxon>Nitrospirota</taxon>
        <taxon>Thermodesulfovibrionia</taxon>
        <taxon>Thermodesulfovibrionales</taxon>
        <taxon>Thermodesulfovibrionaceae</taxon>
        <taxon>Thermodesulfovibrio</taxon>
    </lineage>
</organism>
<evidence type="ECO:0000313" key="10">
    <source>
        <dbReference type="Proteomes" id="UP000054976"/>
    </source>
</evidence>
<keyword evidence="10" id="KW-1185">Reference proteome</keyword>
<dbReference type="InterPro" id="IPR022572">
    <property type="entry name" value="DNA_rep/recomb_RecO_N"/>
</dbReference>
<dbReference type="InterPro" id="IPR012340">
    <property type="entry name" value="NA-bd_OB-fold"/>
</dbReference>
<evidence type="ECO:0000256" key="1">
    <source>
        <dbReference type="ARBA" id="ARBA00007452"/>
    </source>
</evidence>
<dbReference type="Pfam" id="PF11967">
    <property type="entry name" value="RecO_N"/>
    <property type="match status" value="1"/>
</dbReference>
<evidence type="ECO:0000256" key="7">
    <source>
        <dbReference type="HAMAP-Rule" id="MF_00201"/>
    </source>
</evidence>
<dbReference type="SUPFAM" id="SSF57863">
    <property type="entry name" value="ArfGap/RecO-like zinc finger"/>
    <property type="match status" value="1"/>
</dbReference>
<evidence type="ECO:0000256" key="5">
    <source>
        <dbReference type="ARBA" id="ARBA00023204"/>
    </source>
</evidence>
<dbReference type="SUPFAM" id="SSF50249">
    <property type="entry name" value="Nucleic acid-binding proteins"/>
    <property type="match status" value="1"/>
</dbReference>
<keyword evidence="4 7" id="KW-0233">DNA recombination</keyword>
<proteinExistence type="inferred from homology"/>
<dbReference type="AlphaFoldDB" id="A0A0U9HYL1"/>
<dbReference type="OrthoDB" id="9789152at2"/>
<dbReference type="GO" id="GO:0006302">
    <property type="term" value="P:double-strand break repair"/>
    <property type="evidence" value="ECO:0007669"/>
    <property type="project" value="TreeGrafter"/>
</dbReference>
<dbReference type="RefSeq" id="WP_059176715.1">
    <property type="nucleotide sequence ID" value="NZ_BCNO01000002.1"/>
</dbReference>
<keyword evidence="3 7" id="KW-0227">DNA damage</keyword>
<dbReference type="HAMAP" id="MF_00201">
    <property type="entry name" value="RecO"/>
    <property type="match status" value="1"/>
</dbReference>
<sequence length="231" mass="26821">MIYSTEGIVINNTDYAEADLIVTYLSKDFGLINLFAKSPRKIKSRWGSSFEPLTYSRISFIGREDRLQRVIQSDILESFQTIRENYKLFLKLSEVLKLFLDILPKREPNIELFSLFLNSLFSIKKTQKVENYTIFLKIKTLKILGFLPDFQHCGVCHNRLNGETHYSQGFVICKNCASGRESSQLSQGVVKILSEMSNWSLSYLERVRISEKLLMEIEDFLKNHILSSIRV</sequence>
<gene>
    <name evidence="7" type="primary">recO</name>
    <name evidence="9" type="ORF">TAGGR_2158</name>
</gene>
<comment type="caution">
    <text evidence="9">The sequence shown here is derived from an EMBL/GenBank/DDBJ whole genome shotgun (WGS) entry which is preliminary data.</text>
</comment>
<comment type="similarity">
    <text evidence="1 7">Belongs to the RecO family.</text>
</comment>
<dbReference type="EMBL" id="BCNO01000002">
    <property type="protein sequence ID" value="GAQ95269.1"/>
    <property type="molecule type" value="Genomic_DNA"/>
</dbReference>
<dbReference type="Proteomes" id="UP000054976">
    <property type="component" value="Unassembled WGS sequence"/>
</dbReference>
<reference evidence="10" key="1">
    <citation type="submission" date="2016-01" db="EMBL/GenBank/DDBJ databases">
        <title>Draft genome sequence of Thermodesulfovibrio aggregans strain TGE-P1.</title>
        <authorList>
            <person name="Sekiguchi Y."/>
            <person name="Ohashi A."/>
            <person name="Matsuura N."/>
            <person name="Tourlousse M.D."/>
        </authorList>
    </citation>
    <scope>NUCLEOTIDE SEQUENCE [LARGE SCALE GENOMIC DNA]</scope>
    <source>
        <strain evidence="10">TGE-P1</strain>
    </source>
</reference>
<dbReference type="NCBIfam" id="TIGR00613">
    <property type="entry name" value="reco"/>
    <property type="match status" value="1"/>
</dbReference>
<evidence type="ECO:0000256" key="6">
    <source>
        <dbReference type="ARBA" id="ARBA00033409"/>
    </source>
</evidence>
<dbReference type="GO" id="GO:0006310">
    <property type="term" value="P:DNA recombination"/>
    <property type="evidence" value="ECO:0007669"/>
    <property type="project" value="UniProtKB-UniRule"/>
</dbReference>
<evidence type="ECO:0000313" key="9">
    <source>
        <dbReference type="EMBL" id="GAQ95269.1"/>
    </source>
</evidence>
<keyword evidence="5 7" id="KW-0234">DNA repair</keyword>
<dbReference type="InterPro" id="IPR042242">
    <property type="entry name" value="RecO_C"/>
</dbReference>
<protein>
    <recommendedName>
        <fullName evidence="2 7">DNA repair protein RecO</fullName>
    </recommendedName>
    <alternativeName>
        <fullName evidence="6 7">Recombination protein O</fullName>
    </alternativeName>
</protein>
<evidence type="ECO:0000259" key="8">
    <source>
        <dbReference type="Pfam" id="PF11967"/>
    </source>
</evidence>
<comment type="function">
    <text evidence="7">Involved in DNA repair and RecF pathway recombination.</text>
</comment>
<accession>A0A0U9HYL1</accession>
<name>A0A0U9HYL1_9BACT</name>
<dbReference type="GO" id="GO:0043590">
    <property type="term" value="C:bacterial nucleoid"/>
    <property type="evidence" value="ECO:0007669"/>
    <property type="project" value="TreeGrafter"/>
</dbReference>
<dbReference type="Gene3D" id="2.40.50.140">
    <property type="entry name" value="Nucleic acid-binding proteins"/>
    <property type="match status" value="1"/>
</dbReference>
<evidence type="ECO:0000256" key="3">
    <source>
        <dbReference type="ARBA" id="ARBA00022763"/>
    </source>
</evidence>
<feature type="domain" description="DNA replication/recombination mediator RecO N-terminal" evidence="8">
    <location>
        <begin position="1"/>
        <end position="79"/>
    </location>
</feature>
<dbReference type="STRING" id="86166.TAGGR_2158"/>
<evidence type="ECO:0000256" key="2">
    <source>
        <dbReference type="ARBA" id="ARBA00021310"/>
    </source>
</evidence>
<evidence type="ECO:0000256" key="4">
    <source>
        <dbReference type="ARBA" id="ARBA00023172"/>
    </source>
</evidence>
<dbReference type="PANTHER" id="PTHR33991">
    <property type="entry name" value="DNA REPAIR PROTEIN RECO"/>
    <property type="match status" value="1"/>
</dbReference>
<dbReference type="PANTHER" id="PTHR33991:SF1">
    <property type="entry name" value="DNA REPAIR PROTEIN RECO"/>
    <property type="match status" value="1"/>
</dbReference>
<dbReference type="Pfam" id="PF02565">
    <property type="entry name" value="RecO_C"/>
    <property type="match status" value="1"/>
</dbReference>
<dbReference type="InterPro" id="IPR037278">
    <property type="entry name" value="ARFGAP/RecO"/>
</dbReference>
<dbReference type="Gene3D" id="1.20.1440.120">
    <property type="entry name" value="Recombination protein O, C-terminal domain"/>
    <property type="match status" value="1"/>
</dbReference>
<dbReference type="InterPro" id="IPR003717">
    <property type="entry name" value="RecO"/>
</dbReference>